<feature type="region of interest" description="Disordered" evidence="2">
    <location>
        <begin position="56"/>
        <end position="102"/>
    </location>
</feature>
<keyword evidence="4" id="KW-1185">Reference proteome</keyword>
<feature type="compositionally biased region" description="Basic residues" evidence="2">
    <location>
        <begin position="137"/>
        <end position="150"/>
    </location>
</feature>
<feature type="region of interest" description="Disordered" evidence="2">
    <location>
        <begin position="206"/>
        <end position="232"/>
    </location>
</feature>
<evidence type="ECO:0000256" key="1">
    <source>
        <dbReference type="SAM" id="Coils"/>
    </source>
</evidence>
<feature type="compositionally biased region" description="Basic and acidic residues" evidence="2">
    <location>
        <begin position="376"/>
        <end position="387"/>
    </location>
</feature>
<feature type="coiled-coil region" evidence="1">
    <location>
        <begin position="261"/>
        <end position="288"/>
    </location>
</feature>
<dbReference type="Proteomes" id="UP001176940">
    <property type="component" value="Unassembled WGS sequence"/>
</dbReference>
<evidence type="ECO:0000313" key="3">
    <source>
        <dbReference type="EMBL" id="CAJ0930711.1"/>
    </source>
</evidence>
<accession>A0ABN9L3A5</accession>
<dbReference type="EMBL" id="CAUEEQ010007112">
    <property type="protein sequence ID" value="CAJ0930711.1"/>
    <property type="molecule type" value="Genomic_DNA"/>
</dbReference>
<gene>
    <name evidence="3" type="ORF">RIMI_LOCUS4425365</name>
</gene>
<keyword evidence="1" id="KW-0175">Coiled coil</keyword>
<feature type="compositionally biased region" description="Acidic residues" evidence="2">
    <location>
        <begin position="389"/>
        <end position="401"/>
    </location>
</feature>
<comment type="caution">
    <text evidence="3">The sequence shown here is derived from an EMBL/GenBank/DDBJ whole genome shotgun (WGS) entry which is preliminary data.</text>
</comment>
<feature type="region of interest" description="Disordered" evidence="2">
    <location>
        <begin position="119"/>
        <end position="160"/>
    </location>
</feature>
<reference evidence="3" key="1">
    <citation type="submission" date="2023-07" db="EMBL/GenBank/DDBJ databases">
        <authorList>
            <person name="Stuckert A."/>
        </authorList>
    </citation>
    <scope>NUCLEOTIDE SEQUENCE</scope>
</reference>
<sequence>MNGLYSVFFLQISHDYWRSQQLDAVSKNLFNKFLLLSVVHLAFYVFQAARRRTRRSSGMYDSDRCSNDSSTSESELEEAPEKSPVNEEILPTVEKEPEQTESLVETIIEQEAAPVVCAAIDPEKKPNKASRDPTARGCRKSAKKRKKKQKGTKEPCTETIKSIHVPIEDSVVEPKIEPKVEPEALDFTSFASLQSREFHLVPKELELPNDQQMKEKKGCKRKPVEQTTPEKKLRTECEPELPIITAEEKLVESCEALEPINSMKEEQVQNTNEEMPSLTAELEHVQSTRTEDYDMPLTEITGISYRDEQEDIMPMIGPETLVCHEVDLDDFDEKDKVEDTVIAKLEPDTQTVLAPTLQPAVLPPHTYSEPSPLALSHDESHSIKSESDITIEVDSVAEESQEGLCESESANGFEASTTSSNCSITAQEAEMRDKGHKRISDSNIGALAKKQKRTPKRLNTSSKTEKNGIGQSSDSEDLSAVDSASKCSPAKHVNVSKPQKIMRSPARITSPHTKDLEKDKHREKHQHSSRTYKWTLQLRYFEGLSTAFQNAVDKPLMLVGLAHLRFWG</sequence>
<feature type="compositionally biased region" description="Basic and acidic residues" evidence="2">
    <location>
        <begin position="121"/>
        <end position="134"/>
    </location>
</feature>
<protein>
    <submittedName>
        <fullName evidence="3">Uncharacterized protein</fullName>
    </submittedName>
</protein>
<organism evidence="3 4">
    <name type="scientific">Ranitomeya imitator</name>
    <name type="common">mimic poison frog</name>
    <dbReference type="NCBI Taxonomy" id="111125"/>
    <lineage>
        <taxon>Eukaryota</taxon>
        <taxon>Metazoa</taxon>
        <taxon>Chordata</taxon>
        <taxon>Craniata</taxon>
        <taxon>Vertebrata</taxon>
        <taxon>Euteleostomi</taxon>
        <taxon>Amphibia</taxon>
        <taxon>Batrachia</taxon>
        <taxon>Anura</taxon>
        <taxon>Neobatrachia</taxon>
        <taxon>Hyloidea</taxon>
        <taxon>Dendrobatidae</taxon>
        <taxon>Dendrobatinae</taxon>
        <taxon>Ranitomeya</taxon>
    </lineage>
</organism>
<feature type="region of interest" description="Disordered" evidence="2">
    <location>
        <begin position="360"/>
        <end position="528"/>
    </location>
</feature>
<feature type="compositionally biased region" description="Polar residues" evidence="2">
    <location>
        <begin position="408"/>
        <end position="426"/>
    </location>
</feature>
<proteinExistence type="predicted"/>
<name>A0ABN9L3A5_9NEOB</name>
<evidence type="ECO:0000256" key="2">
    <source>
        <dbReference type="SAM" id="MobiDB-lite"/>
    </source>
</evidence>
<evidence type="ECO:0000313" key="4">
    <source>
        <dbReference type="Proteomes" id="UP001176940"/>
    </source>
</evidence>